<keyword evidence="3" id="KW-1185">Reference proteome</keyword>
<accession>A0AA41Q946</accession>
<proteinExistence type="inferred from homology"/>
<gene>
    <name evidence="2" type="ORF">LZ495_36135</name>
</gene>
<dbReference type="EMBL" id="JAKFHA010000036">
    <property type="protein sequence ID" value="MCF2532614.1"/>
    <property type="molecule type" value="Genomic_DNA"/>
</dbReference>
<dbReference type="InterPro" id="IPR001753">
    <property type="entry name" value="Enoyl-CoA_hydra/iso"/>
</dbReference>
<dbReference type="RefSeq" id="WP_235057388.1">
    <property type="nucleotide sequence ID" value="NZ_JAKFHA010000036.1"/>
</dbReference>
<dbReference type="NCBIfam" id="NF006109">
    <property type="entry name" value="PRK08260.1"/>
    <property type="match status" value="1"/>
</dbReference>
<comment type="caution">
    <text evidence="2">The sequence shown here is derived from an EMBL/GenBank/DDBJ whole genome shotgun (WGS) entry which is preliminary data.</text>
</comment>
<dbReference type="InterPro" id="IPR014748">
    <property type="entry name" value="Enoyl-CoA_hydra_C"/>
</dbReference>
<dbReference type="Proteomes" id="UP001165378">
    <property type="component" value="Unassembled WGS sequence"/>
</dbReference>
<comment type="similarity">
    <text evidence="1">Belongs to the enoyl-CoA hydratase/isomerase family.</text>
</comment>
<dbReference type="GO" id="GO:0003824">
    <property type="term" value="F:catalytic activity"/>
    <property type="evidence" value="ECO:0007669"/>
    <property type="project" value="UniProtKB-ARBA"/>
</dbReference>
<dbReference type="InterPro" id="IPR051053">
    <property type="entry name" value="ECH/Chromodomain_protein"/>
</dbReference>
<sequence>MEYEQIAAEAKDGILTIRLDRPDRMNAYTFRMREEICHALDRADADDDVRVVVFTGSGRAYCAGADLEMGARTFDPTAHSEVTGEPEDSPDDFRDDGGRLVMRLFRSTKPLIAAVNGPAVGVGATMTLPMDIRICAEEARFGFVFARRGITPDGCSTWFLPKVVGIDRALEWCFTGRVFDAAEALESRLVREVVPGAQLLDRAYEIARSIAERTPAVAVAVTRALLWGMQTEPDPWAAHRIESRALHWAGQSEDAREGVLAFLEKRPPHFGLRVSSDLPDELRSWPTE</sequence>
<evidence type="ECO:0000313" key="2">
    <source>
        <dbReference type="EMBL" id="MCF2532614.1"/>
    </source>
</evidence>
<dbReference type="Gene3D" id="3.90.226.10">
    <property type="entry name" value="2-enoyl-CoA Hydratase, Chain A, domain 1"/>
    <property type="match status" value="1"/>
</dbReference>
<evidence type="ECO:0000256" key="1">
    <source>
        <dbReference type="ARBA" id="ARBA00005254"/>
    </source>
</evidence>
<reference evidence="2" key="1">
    <citation type="submission" date="2022-01" db="EMBL/GenBank/DDBJ databases">
        <title>Genome-Based Taxonomic Classification of the Phylum Actinobacteria.</title>
        <authorList>
            <person name="Gao Y."/>
        </authorList>
    </citation>
    <scope>NUCLEOTIDE SEQUENCE</scope>
    <source>
        <strain evidence="2">KLBMP 8922</strain>
    </source>
</reference>
<dbReference type="PANTHER" id="PTHR43684:SF4">
    <property type="entry name" value="ENOYL-COA HYDRATASE_ISOMERASE FAMILY PROTEIN (AFU_ORTHOLOGUE AFUA_1G01890)"/>
    <property type="match status" value="1"/>
</dbReference>
<dbReference type="SUPFAM" id="SSF52096">
    <property type="entry name" value="ClpP/crotonase"/>
    <property type="match status" value="1"/>
</dbReference>
<dbReference type="Gene3D" id="1.10.12.10">
    <property type="entry name" value="Lyase 2-enoyl-coa Hydratase, Chain A, domain 2"/>
    <property type="match status" value="1"/>
</dbReference>
<dbReference type="AlphaFoldDB" id="A0AA41Q946"/>
<protein>
    <submittedName>
        <fullName evidence="2">Enoyl-CoA hydratase-related protein</fullName>
    </submittedName>
</protein>
<evidence type="ECO:0000313" key="3">
    <source>
        <dbReference type="Proteomes" id="UP001165378"/>
    </source>
</evidence>
<dbReference type="PANTHER" id="PTHR43684">
    <property type="match status" value="1"/>
</dbReference>
<dbReference type="CDD" id="cd06558">
    <property type="entry name" value="crotonase-like"/>
    <property type="match status" value="1"/>
</dbReference>
<name>A0AA41Q946_9ACTN</name>
<organism evidence="2 3">
    <name type="scientific">Yinghuangia soli</name>
    <dbReference type="NCBI Taxonomy" id="2908204"/>
    <lineage>
        <taxon>Bacteria</taxon>
        <taxon>Bacillati</taxon>
        <taxon>Actinomycetota</taxon>
        <taxon>Actinomycetes</taxon>
        <taxon>Kitasatosporales</taxon>
        <taxon>Streptomycetaceae</taxon>
        <taxon>Yinghuangia</taxon>
    </lineage>
</organism>
<dbReference type="InterPro" id="IPR029045">
    <property type="entry name" value="ClpP/crotonase-like_dom_sf"/>
</dbReference>
<dbReference type="Pfam" id="PF00378">
    <property type="entry name" value="ECH_1"/>
    <property type="match status" value="1"/>
</dbReference>